<name>A0A814PCM2_9BILA</name>
<reference evidence="1" key="1">
    <citation type="submission" date="2021-02" db="EMBL/GenBank/DDBJ databases">
        <authorList>
            <person name="Nowell W R."/>
        </authorList>
    </citation>
    <scope>NUCLEOTIDE SEQUENCE</scope>
    <source>
        <strain evidence="1">Ploen Becks lab</strain>
    </source>
</reference>
<accession>A0A814PCM2</accession>
<comment type="caution">
    <text evidence="1">The sequence shown here is derived from an EMBL/GenBank/DDBJ whole genome shotgun (WGS) entry which is preliminary data.</text>
</comment>
<dbReference type="AlphaFoldDB" id="A0A814PCM2"/>
<organism evidence="1 2">
    <name type="scientific">Brachionus calyciflorus</name>
    <dbReference type="NCBI Taxonomy" id="104777"/>
    <lineage>
        <taxon>Eukaryota</taxon>
        <taxon>Metazoa</taxon>
        <taxon>Spiralia</taxon>
        <taxon>Gnathifera</taxon>
        <taxon>Rotifera</taxon>
        <taxon>Eurotatoria</taxon>
        <taxon>Monogononta</taxon>
        <taxon>Pseudotrocha</taxon>
        <taxon>Ploima</taxon>
        <taxon>Brachionidae</taxon>
        <taxon>Brachionus</taxon>
    </lineage>
</organism>
<sequence length="129" mass="15300">MWKKIQELGLSVEYRSNREIYGALNLPQFLAYIPCEDVLSGFEEIKNHVNLKDKRLKDFYDYFGANYFVVYEVKRGRYNKIIQVEKEPRFPVKLWSIHGRIIDNIPRTNNFCESLHNAFSGLLNSHPWG</sequence>
<protein>
    <submittedName>
        <fullName evidence="1">Uncharacterized protein</fullName>
    </submittedName>
</protein>
<keyword evidence="2" id="KW-1185">Reference proteome</keyword>
<dbReference type="EMBL" id="CAJNOC010007725">
    <property type="protein sequence ID" value="CAF1103843.1"/>
    <property type="molecule type" value="Genomic_DNA"/>
</dbReference>
<proteinExistence type="predicted"/>
<gene>
    <name evidence="1" type="ORF">OXX778_LOCUS21289</name>
</gene>
<evidence type="ECO:0000313" key="1">
    <source>
        <dbReference type="EMBL" id="CAF1103843.1"/>
    </source>
</evidence>
<dbReference type="Proteomes" id="UP000663879">
    <property type="component" value="Unassembled WGS sequence"/>
</dbReference>
<evidence type="ECO:0000313" key="2">
    <source>
        <dbReference type="Proteomes" id="UP000663879"/>
    </source>
</evidence>
<dbReference type="OrthoDB" id="6432522at2759"/>